<name>A0A1I8B642_MELHA</name>
<evidence type="ECO:0000313" key="2">
    <source>
        <dbReference type="Proteomes" id="UP000095281"/>
    </source>
</evidence>
<protein>
    <submittedName>
        <fullName evidence="3">Uncharacterized protein</fullName>
    </submittedName>
</protein>
<feature type="signal peptide" evidence="1">
    <location>
        <begin position="1"/>
        <end position="21"/>
    </location>
</feature>
<organism evidence="2 3">
    <name type="scientific">Meloidogyne hapla</name>
    <name type="common">Root-knot nematode worm</name>
    <dbReference type="NCBI Taxonomy" id="6305"/>
    <lineage>
        <taxon>Eukaryota</taxon>
        <taxon>Metazoa</taxon>
        <taxon>Ecdysozoa</taxon>
        <taxon>Nematoda</taxon>
        <taxon>Chromadorea</taxon>
        <taxon>Rhabditida</taxon>
        <taxon>Tylenchina</taxon>
        <taxon>Tylenchomorpha</taxon>
        <taxon>Tylenchoidea</taxon>
        <taxon>Meloidogynidae</taxon>
        <taxon>Meloidogyninae</taxon>
        <taxon>Meloidogyne</taxon>
    </lineage>
</organism>
<dbReference type="AlphaFoldDB" id="A0A1I8B642"/>
<dbReference type="Proteomes" id="UP000095281">
    <property type="component" value="Unplaced"/>
</dbReference>
<proteinExistence type="predicted"/>
<keyword evidence="2" id="KW-1185">Reference proteome</keyword>
<accession>A0A1I8B642</accession>
<sequence length="145" mass="16701">MFKILLIILFYSILINKLTIAINDENSKDSSINEEDPFYLKFKNMEKLMNALNFKKNNKINNDKMTTSTTMEIKTSSTNTTTKTTKLLTTTLLTTTNKIPTTTETTTNTSSSTTTDKPTNYIYIKSVGWMVYFFKNNLNKLFKKD</sequence>
<evidence type="ECO:0000313" key="3">
    <source>
        <dbReference type="WBParaSite" id="MhA1_Contig1452.frz3.gene1"/>
    </source>
</evidence>
<dbReference type="WBParaSite" id="MhA1_Contig1452.frz3.gene1">
    <property type="protein sequence ID" value="MhA1_Contig1452.frz3.gene1"/>
    <property type="gene ID" value="MhA1_Contig1452.frz3.gene1"/>
</dbReference>
<keyword evidence="1" id="KW-0732">Signal</keyword>
<reference evidence="3" key="1">
    <citation type="submission" date="2016-11" db="UniProtKB">
        <authorList>
            <consortium name="WormBaseParasite"/>
        </authorList>
    </citation>
    <scope>IDENTIFICATION</scope>
</reference>
<evidence type="ECO:0000256" key="1">
    <source>
        <dbReference type="SAM" id="SignalP"/>
    </source>
</evidence>
<feature type="chain" id="PRO_5009315489" evidence="1">
    <location>
        <begin position="22"/>
        <end position="145"/>
    </location>
</feature>